<dbReference type="AlphaFoldDB" id="A0A147BL09"/>
<protein>
    <submittedName>
        <fullName evidence="1">Uncharacterized protein</fullName>
    </submittedName>
</protein>
<evidence type="ECO:0000313" key="1">
    <source>
        <dbReference type="EMBL" id="JAR90985.1"/>
    </source>
</evidence>
<organism evidence="1">
    <name type="scientific">Ixodes ricinus</name>
    <name type="common">Common tick</name>
    <name type="synonym">Acarus ricinus</name>
    <dbReference type="NCBI Taxonomy" id="34613"/>
    <lineage>
        <taxon>Eukaryota</taxon>
        <taxon>Metazoa</taxon>
        <taxon>Ecdysozoa</taxon>
        <taxon>Arthropoda</taxon>
        <taxon>Chelicerata</taxon>
        <taxon>Arachnida</taxon>
        <taxon>Acari</taxon>
        <taxon>Parasitiformes</taxon>
        <taxon>Ixodida</taxon>
        <taxon>Ixodoidea</taxon>
        <taxon>Ixodidae</taxon>
        <taxon>Ixodinae</taxon>
        <taxon>Ixodes</taxon>
    </lineage>
</organism>
<name>A0A147BL09_IXORI</name>
<accession>A0A147BL09</accession>
<sequence>ISKKIEKRQRGKEQQRKKAGYILAKTIKDKKKERRIKRWDNDVENNNIKKTARGTKKLFESLEWKGRSKRKRAKG</sequence>
<feature type="non-terminal residue" evidence="1">
    <location>
        <position position="1"/>
    </location>
</feature>
<dbReference type="EMBL" id="GEGO01004419">
    <property type="protein sequence ID" value="JAR90985.1"/>
    <property type="molecule type" value="Transcribed_RNA"/>
</dbReference>
<reference evidence="1" key="1">
    <citation type="journal article" date="2018" name="PLoS Negl. Trop. Dis.">
        <title>Sialome diversity of ticks revealed by RNAseq of single tick salivary glands.</title>
        <authorList>
            <person name="Perner J."/>
            <person name="Kropackova S."/>
            <person name="Kopacek P."/>
            <person name="Ribeiro J.M."/>
        </authorList>
    </citation>
    <scope>NUCLEOTIDE SEQUENCE</scope>
    <source>
        <strain evidence="1">Siblings of single egg batch collected in Ceske Budejovice</strain>
        <tissue evidence="1">Salivary glands</tissue>
    </source>
</reference>
<proteinExistence type="predicted"/>